<keyword evidence="2" id="KW-1185">Reference proteome</keyword>
<proteinExistence type="predicted"/>
<organism evidence="1 2">
    <name type="scientific">Meganyctiphanes norvegica</name>
    <name type="common">Northern krill</name>
    <name type="synonym">Thysanopoda norvegica</name>
    <dbReference type="NCBI Taxonomy" id="48144"/>
    <lineage>
        <taxon>Eukaryota</taxon>
        <taxon>Metazoa</taxon>
        <taxon>Ecdysozoa</taxon>
        <taxon>Arthropoda</taxon>
        <taxon>Crustacea</taxon>
        <taxon>Multicrustacea</taxon>
        <taxon>Malacostraca</taxon>
        <taxon>Eumalacostraca</taxon>
        <taxon>Eucarida</taxon>
        <taxon>Euphausiacea</taxon>
        <taxon>Euphausiidae</taxon>
        <taxon>Meganyctiphanes</taxon>
    </lineage>
</organism>
<dbReference type="AlphaFoldDB" id="A0AAV2SY83"/>
<feature type="non-terminal residue" evidence="1">
    <location>
        <position position="1"/>
    </location>
</feature>
<comment type="caution">
    <text evidence="1">The sequence shown here is derived from an EMBL/GenBank/DDBJ whole genome shotgun (WGS) entry which is preliminary data.</text>
</comment>
<accession>A0AAV2SY83</accession>
<evidence type="ECO:0000313" key="1">
    <source>
        <dbReference type="EMBL" id="CAL4248108.1"/>
    </source>
</evidence>
<protein>
    <submittedName>
        <fullName evidence="1">Uncharacterized protein</fullName>
    </submittedName>
</protein>
<gene>
    <name evidence="1" type="ORF">MNOR_LOCUS41389</name>
</gene>
<evidence type="ECO:0000313" key="2">
    <source>
        <dbReference type="Proteomes" id="UP001497623"/>
    </source>
</evidence>
<sequence length="166" mass="18982">RLKMAPGSRCHGDQLYKKKKLIFYNTESYHVYNKFVDVPVQYFQCNIFLMPLFIPPTSGNIMIASTSWQPLGRARRAEAGPGSRCHGDQLYKKKKLIFYNTESYHVYNKFVDVPVQYFQCNIFLMPLFIPPTSGNIMIASTSWQPLGRACCAEAGLGRFLNHSSPD</sequence>
<dbReference type="EMBL" id="CAXKWB010150898">
    <property type="protein sequence ID" value="CAL4248108.1"/>
    <property type="molecule type" value="Genomic_DNA"/>
</dbReference>
<dbReference type="Proteomes" id="UP001497623">
    <property type="component" value="Unassembled WGS sequence"/>
</dbReference>
<name>A0AAV2SY83_MEGNR</name>
<reference evidence="1 2" key="1">
    <citation type="submission" date="2024-05" db="EMBL/GenBank/DDBJ databases">
        <authorList>
            <person name="Wallberg A."/>
        </authorList>
    </citation>
    <scope>NUCLEOTIDE SEQUENCE [LARGE SCALE GENOMIC DNA]</scope>
</reference>